<evidence type="ECO:0000259" key="1">
    <source>
        <dbReference type="Pfam" id="PF00149"/>
    </source>
</evidence>
<evidence type="ECO:0000313" key="2">
    <source>
        <dbReference type="EMBL" id="RRB02886.1"/>
    </source>
</evidence>
<dbReference type="Pfam" id="PF00149">
    <property type="entry name" value="Metallophos"/>
    <property type="match status" value="1"/>
</dbReference>
<dbReference type="AlphaFoldDB" id="A0A3P1BPT1"/>
<sequence length="412" mass="47317">MVDRQLKLLMKPEKREPEQYVDLGHSDIENHLKTQVALYEKRLKEGTAANKVAAFFATNLLGFAYHYLKSRFGPKAEYQFYPRNGDDGIYPIHTYTDSVTLALVSDWATDTPESDRIGALIRDYDPDYTIHLGDIYFVGTPQEVADNFTNPDASWHFGKHGSLALSGNHEMYSNGTAYFKKLLPEMKIRKGHEVATQQAGFFCLENEHWRIIGLDTGYNSTNRPFLEVLFKPDCNLRKELINWLKEVVRLGNPDDKRGIIFLSHHPYFSSFRDDHPVVGRQLKEVFGAAERPVLWFWGHEHRLSFYNKYGFSDGIQAWGRCVGHGGMPVETDPPDRGHLGQLLFYDQRVRERIRRRDVGYNGFALLSLNGPAIDINYIDQTNKTVIAERWKVDEAGGLSSEILEVHPEVTKY</sequence>
<dbReference type="GO" id="GO:0016787">
    <property type="term" value="F:hydrolase activity"/>
    <property type="evidence" value="ECO:0007669"/>
    <property type="project" value="InterPro"/>
</dbReference>
<dbReference type="Proteomes" id="UP000271925">
    <property type="component" value="Unassembled WGS sequence"/>
</dbReference>
<protein>
    <submittedName>
        <fullName evidence="2">Metallophosphoesterase</fullName>
    </submittedName>
</protein>
<dbReference type="SUPFAM" id="SSF56300">
    <property type="entry name" value="Metallo-dependent phosphatases"/>
    <property type="match status" value="1"/>
</dbReference>
<dbReference type="Gene3D" id="3.60.21.10">
    <property type="match status" value="1"/>
</dbReference>
<dbReference type="EMBL" id="RQJO01000009">
    <property type="protein sequence ID" value="RRB02886.1"/>
    <property type="molecule type" value="Genomic_DNA"/>
</dbReference>
<dbReference type="InterPro" id="IPR029052">
    <property type="entry name" value="Metallo-depent_PP-like"/>
</dbReference>
<feature type="domain" description="Calcineurin-like phosphoesterase" evidence="1">
    <location>
        <begin position="102"/>
        <end position="302"/>
    </location>
</feature>
<reference evidence="2 3" key="1">
    <citation type="submission" date="2018-11" db="EMBL/GenBank/DDBJ databases">
        <authorList>
            <person name="Zhou Z."/>
            <person name="Wang G."/>
        </authorList>
    </citation>
    <scope>NUCLEOTIDE SEQUENCE [LARGE SCALE GENOMIC DNA]</scope>
    <source>
        <strain evidence="2 3">KCTC52004</strain>
    </source>
</reference>
<organism evidence="2 3">
    <name type="scientific">Larkinella rosea</name>
    <dbReference type="NCBI Taxonomy" id="2025312"/>
    <lineage>
        <taxon>Bacteria</taxon>
        <taxon>Pseudomonadati</taxon>
        <taxon>Bacteroidota</taxon>
        <taxon>Cytophagia</taxon>
        <taxon>Cytophagales</taxon>
        <taxon>Spirosomataceae</taxon>
        <taxon>Larkinella</taxon>
    </lineage>
</organism>
<dbReference type="InterPro" id="IPR004843">
    <property type="entry name" value="Calcineurin-like_PHP"/>
</dbReference>
<name>A0A3P1BPT1_9BACT</name>
<comment type="caution">
    <text evidence="2">The sequence shown here is derived from an EMBL/GenBank/DDBJ whole genome shotgun (WGS) entry which is preliminary data.</text>
</comment>
<evidence type="ECO:0000313" key="3">
    <source>
        <dbReference type="Proteomes" id="UP000271925"/>
    </source>
</evidence>
<accession>A0A3P1BPT1</accession>
<proteinExistence type="predicted"/>
<gene>
    <name evidence="2" type="ORF">EHT25_20835</name>
</gene>
<dbReference type="OrthoDB" id="606379at2"/>
<keyword evidence="3" id="KW-1185">Reference proteome</keyword>